<dbReference type="GO" id="GO:0015628">
    <property type="term" value="P:protein secretion by the type II secretion system"/>
    <property type="evidence" value="ECO:0007669"/>
    <property type="project" value="InterPro"/>
</dbReference>
<keyword evidence="3" id="KW-1003">Cell membrane</keyword>
<accession>A0A1H9TWI6</accession>
<comment type="subcellular location">
    <subcellularLocation>
        <location evidence="1">Cell membrane</location>
        <topology evidence="1">Single-pass membrane protein</topology>
    </subcellularLocation>
    <subcellularLocation>
        <location evidence="2">Cell surface</location>
    </subcellularLocation>
</comment>
<dbReference type="InterPro" id="IPR045584">
    <property type="entry name" value="Pilin-like"/>
</dbReference>
<dbReference type="InterPro" id="IPR016940">
    <property type="entry name" value="ComGC"/>
</dbReference>
<dbReference type="Gene3D" id="3.30.700.10">
    <property type="entry name" value="Glycoprotein, Type 4 Pilin"/>
    <property type="match status" value="1"/>
</dbReference>
<name>A0A1H9TWI6_9LACT</name>
<keyword evidence="4" id="KW-0488">Methylation</keyword>
<dbReference type="EMBL" id="FOHA01000017">
    <property type="protein sequence ID" value="SES01412.1"/>
    <property type="molecule type" value="Genomic_DNA"/>
</dbReference>
<evidence type="ECO:0000256" key="4">
    <source>
        <dbReference type="ARBA" id="ARBA00022481"/>
    </source>
</evidence>
<dbReference type="GO" id="GO:0005886">
    <property type="term" value="C:plasma membrane"/>
    <property type="evidence" value="ECO:0007669"/>
    <property type="project" value="UniProtKB-SubCell"/>
</dbReference>
<evidence type="ECO:0000256" key="1">
    <source>
        <dbReference type="ARBA" id="ARBA00004162"/>
    </source>
</evidence>
<dbReference type="GO" id="GO:0030420">
    <property type="term" value="P:establishment of competence for transformation"/>
    <property type="evidence" value="ECO:0007669"/>
    <property type="project" value="UniProtKB-KW"/>
</dbReference>
<proteinExistence type="inferred from homology"/>
<dbReference type="InterPro" id="IPR000983">
    <property type="entry name" value="Bac_GSPG_pilin"/>
</dbReference>
<evidence type="ECO:0000256" key="8">
    <source>
        <dbReference type="ARBA" id="ARBA00023287"/>
    </source>
</evidence>
<sequence>MKKIMQDQSGFTLIEMKDSKYANPVVKKLKQQTGFTLIEMVIVLLIITVLMLLMIPNIGNQKKQVNSKGTEALIQVVETQAHLYQLEHHSGIPSIEILIKEGYLKESQGKTPEGQKLIIQSNGTVTVND</sequence>
<dbReference type="NCBIfam" id="NF040999">
    <property type="entry name" value="pilin_ComGC"/>
    <property type="match status" value="1"/>
</dbReference>
<keyword evidence="12" id="KW-1185">Reference proteome</keyword>
<keyword evidence="7 10" id="KW-0472">Membrane</keyword>
<dbReference type="SUPFAM" id="SSF54523">
    <property type="entry name" value="Pili subunits"/>
    <property type="match status" value="1"/>
</dbReference>
<keyword evidence="5 10" id="KW-0812">Transmembrane</keyword>
<evidence type="ECO:0000256" key="7">
    <source>
        <dbReference type="ARBA" id="ARBA00023136"/>
    </source>
</evidence>
<dbReference type="InterPro" id="IPR012902">
    <property type="entry name" value="N_methyl_site"/>
</dbReference>
<dbReference type="PIRSF" id="PIRSF029928">
    <property type="entry name" value="Late_competence_ComGC"/>
    <property type="match status" value="1"/>
</dbReference>
<dbReference type="RefSeq" id="WP_245706277.1">
    <property type="nucleotide sequence ID" value="NZ_FOHA01000017.1"/>
</dbReference>
<organism evidence="11 12">
    <name type="scientific">Isobaculum melis</name>
    <dbReference type="NCBI Taxonomy" id="142588"/>
    <lineage>
        <taxon>Bacteria</taxon>
        <taxon>Bacillati</taxon>
        <taxon>Bacillota</taxon>
        <taxon>Bacilli</taxon>
        <taxon>Lactobacillales</taxon>
        <taxon>Carnobacteriaceae</taxon>
        <taxon>Isobaculum</taxon>
    </lineage>
</organism>
<dbReference type="Pfam" id="PF07963">
    <property type="entry name" value="N_methyl"/>
    <property type="match status" value="1"/>
</dbReference>
<dbReference type="GO" id="GO:0015627">
    <property type="term" value="C:type II protein secretion system complex"/>
    <property type="evidence" value="ECO:0007669"/>
    <property type="project" value="InterPro"/>
</dbReference>
<dbReference type="PROSITE" id="PS00409">
    <property type="entry name" value="PROKAR_NTER_METHYL"/>
    <property type="match status" value="1"/>
</dbReference>
<dbReference type="NCBIfam" id="TIGR02532">
    <property type="entry name" value="IV_pilin_GFxxxE"/>
    <property type="match status" value="1"/>
</dbReference>
<evidence type="ECO:0000256" key="3">
    <source>
        <dbReference type="ARBA" id="ARBA00022475"/>
    </source>
</evidence>
<comment type="similarity">
    <text evidence="9">Belongs to the ComGC family.</text>
</comment>
<evidence type="ECO:0000256" key="5">
    <source>
        <dbReference type="ARBA" id="ARBA00022692"/>
    </source>
</evidence>
<reference evidence="11 12" key="1">
    <citation type="submission" date="2016-10" db="EMBL/GenBank/DDBJ databases">
        <authorList>
            <person name="de Groot N.N."/>
        </authorList>
    </citation>
    <scope>NUCLEOTIDE SEQUENCE [LARGE SCALE GENOMIC DNA]</scope>
    <source>
        <strain evidence="11 12">DSM 13760</strain>
    </source>
</reference>
<evidence type="ECO:0000313" key="11">
    <source>
        <dbReference type="EMBL" id="SES01412.1"/>
    </source>
</evidence>
<evidence type="ECO:0000256" key="6">
    <source>
        <dbReference type="ARBA" id="ARBA00022989"/>
    </source>
</evidence>
<keyword evidence="8" id="KW-0178">Competence</keyword>
<feature type="transmembrane region" description="Helical" evidence="10">
    <location>
        <begin position="37"/>
        <end position="55"/>
    </location>
</feature>
<keyword evidence="6 10" id="KW-1133">Transmembrane helix</keyword>
<evidence type="ECO:0000256" key="10">
    <source>
        <dbReference type="SAM" id="Phobius"/>
    </source>
</evidence>
<dbReference type="GO" id="GO:0009986">
    <property type="term" value="C:cell surface"/>
    <property type="evidence" value="ECO:0007669"/>
    <property type="project" value="UniProtKB-SubCell"/>
</dbReference>
<evidence type="ECO:0000313" key="12">
    <source>
        <dbReference type="Proteomes" id="UP000198948"/>
    </source>
</evidence>
<dbReference type="PRINTS" id="PR00813">
    <property type="entry name" value="BCTERIALGSPG"/>
</dbReference>
<dbReference type="Proteomes" id="UP000198948">
    <property type="component" value="Unassembled WGS sequence"/>
</dbReference>
<evidence type="ECO:0000256" key="2">
    <source>
        <dbReference type="ARBA" id="ARBA00004241"/>
    </source>
</evidence>
<protein>
    <submittedName>
        <fullName evidence="11">Type II secretion system protein C (GspC)</fullName>
    </submittedName>
</protein>
<dbReference type="AlphaFoldDB" id="A0A1H9TWI6"/>
<gene>
    <name evidence="11" type="ORF">SAMN04488559_11725</name>
</gene>
<dbReference type="STRING" id="142588.SAMN04488559_11725"/>
<evidence type="ECO:0000256" key="9">
    <source>
        <dbReference type="ARBA" id="ARBA00043982"/>
    </source>
</evidence>